<comment type="pathway">
    <text evidence="2">Porphyrin-containing compound metabolism.</text>
</comment>
<dbReference type="InterPro" id="IPR040523">
    <property type="entry name" value="AsnC_trans_reg2"/>
</dbReference>
<evidence type="ECO:0000313" key="11">
    <source>
        <dbReference type="Proteomes" id="UP001320272"/>
    </source>
</evidence>
<comment type="function">
    <text evidence="6">Involved in heme d1 biosynthesis. Catalyzes the decarboxylation of siroheme into didecarboxysiroheme.</text>
</comment>
<dbReference type="Pfam" id="PF22451">
    <property type="entry name" value="NirdL-like_HTH"/>
    <property type="match status" value="1"/>
</dbReference>
<organism evidence="10 11">
    <name type="scientific">Billgrantia aerodenitrificans</name>
    <dbReference type="NCBI Taxonomy" id="2733483"/>
    <lineage>
        <taxon>Bacteria</taxon>
        <taxon>Pseudomonadati</taxon>
        <taxon>Pseudomonadota</taxon>
        <taxon>Gammaproteobacteria</taxon>
        <taxon>Oceanospirillales</taxon>
        <taxon>Halomonadaceae</taxon>
        <taxon>Billgrantia</taxon>
    </lineage>
</organism>
<evidence type="ECO:0000259" key="9">
    <source>
        <dbReference type="Pfam" id="PF22451"/>
    </source>
</evidence>
<dbReference type="InterPro" id="IPR050684">
    <property type="entry name" value="HTH-Siroheme_Decarb"/>
</dbReference>
<proteinExistence type="inferred from homology"/>
<feature type="domain" description="Siroheme decarboxylase AsnC-like ligand binding" evidence="8">
    <location>
        <begin position="79"/>
        <end position="151"/>
    </location>
</feature>
<dbReference type="Gene3D" id="3.30.70.3460">
    <property type="match status" value="1"/>
</dbReference>
<feature type="domain" description="Siroheme decarboxylase NirL-like HTH" evidence="9">
    <location>
        <begin position="17"/>
        <end position="62"/>
    </location>
</feature>
<dbReference type="Gene3D" id="1.10.10.10">
    <property type="entry name" value="Winged helix-like DNA-binding domain superfamily/Winged helix DNA-binding domain"/>
    <property type="match status" value="1"/>
</dbReference>
<comment type="caution">
    <text evidence="10">The sequence shown here is derived from an EMBL/GenBank/DDBJ whole genome shotgun (WGS) entry which is preliminary data.</text>
</comment>
<evidence type="ECO:0000259" key="8">
    <source>
        <dbReference type="Pfam" id="PF17805"/>
    </source>
</evidence>
<dbReference type="PANTHER" id="PTHR43413:SF1">
    <property type="entry name" value="SIROHEME DECARBOXYLASE NIRL SUBUNIT"/>
    <property type="match status" value="1"/>
</dbReference>
<dbReference type="InterPro" id="IPR053953">
    <property type="entry name" value="NirdL-like_HTH"/>
</dbReference>
<reference evidence="10 11" key="1">
    <citation type="journal article" date="2021" name="Front. Microbiol.">
        <title>Aerobic Denitrification and Heterotrophic Sulfur Oxidation in the Genus Halomonas Revealed by Six Novel Species Characterizations and Genome-Based Analysis.</title>
        <authorList>
            <person name="Wang L."/>
            <person name="Shao Z."/>
        </authorList>
    </citation>
    <scope>NUCLEOTIDE SEQUENCE [LARGE SCALE GENOMIC DNA]</scope>
    <source>
        <strain evidence="10 11">MCCC 1A11058</strain>
    </source>
</reference>
<dbReference type="SMART" id="SM00344">
    <property type="entry name" value="HTH_ASNC"/>
    <property type="match status" value="1"/>
</dbReference>
<dbReference type="Pfam" id="PF17805">
    <property type="entry name" value="AsnC_trans_reg2"/>
    <property type="match status" value="1"/>
</dbReference>
<evidence type="ECO:0000256" key="4">
    <source>
        <dbReference type="ARBA" id="ARBA00023465"/>
    </source>
</evidence>
<evidence type="ECO:0000256" key="7">
    <source>
        <dbReference type="ARBA" id="ARBA00048470"/>
    </source>
</evidence>
<comment type="similarity">
    <text evidence="3">Belongs to the Ahb/Nir family.</text>
</comment>
<evidence type="ECO:0000256" key="1">
    <source>
        <dbReference type="ARBA" id="ARBA00023239"/>
    </source>
</evidence>
<dbReference type="Proteomes" id="UP001320272">
    <property type="component" value="Unassembled WGS sequence"/>
</dbReference>
<comment type="catalytic activity">
    <reaction evidence="7">
        <text>siroheme + 2 H(+) = 12,18-didecarboxysiroheme + 2 CO2</text>
        <dbReference type="Rhea" id="RHEA:19093"/>
        <dbReference type="ChEBI" id="CHEBI:15378"/>
        <dbReference type="ChEBI" id="CHEBI:16526"/>
        <dbReference type="ChEBI" id="CHEBI:60052"/>
        <dbReference type="ChEBI" id="CHEBI:140497"/>
        <dbReference type="EC" id="4.1.1.111"/>
    </reaction>
</comment>
<dbReference type="InterPro" id="IPR036390">
    <property type="entry name" value="WH_DNA-bd_sf"/>
</dbReference>
<dbReference type="InterPro" id="IPR036388">
    <property type="entry name" value="WH-like_DNA-bd_sf"/>
</dbReference>
<comment type="subunit">
    <text evidence="4">Probably forms a complex composed of NirD, NirL, NirG and NirH. All proteins are required for the total conversion of siroheme to didecarboxysiroheme.</text>
</comment>
<dbReference type="EMBL" id="JABFTV010000003">
    <property type="protein sequence ID" value="MCE8023799.1"/>
    <property type="molecule type" value="Genomic_DNA"/>
</dbReference>
<dbReference type="RefSeq" id="WP_234253277.1">
    <property type="nucleotide sequence ID" value="NZ_JABFTV010000003.1"/>
</dbReference>
<dbReference type="PANTHER" id="PTHR43413">
    <property type="entry name" value="TRANSCRIPTIONAL REGULATOR, ASNC FAMILY"/>
    <property type="match status" value="1"/>
</dbReference>
<protein>
    <recommendedName>
        <fullName evidence="5">siroheme decarboxylase</fullName>
        <ecNumber evidence="5">4.1.1.111</ecNumber>
    </recommendedName>
</protein>
<evidence type="ECO:0000256" key="2">
    <source>
        <dbReference type="ARBA" id="ARBA00023444"/>
    </source>
</evidence>
<keyword evidence="11" id="KW-1185">Reference proteome</keyword>
<dbReference type="EC" id="4.1.1.111" evidence="5"/>
<dbReference type="SUPFAM" id="SSF46785">
    <property type="entry name" value="Winged helix' DNA-binding domain"/>
    <property type="match status" value="1"/>
</dbReference>
<evidence type="ECO:0000256" key="5">
    <source>
        <dbReference type="ARBA" id="ARBA00023471"/>
    </source>
</evidence>
<keyword evidence="1" id="KW-0456">Lyase</keyword>
<sequence>MSTHRHRPEPVELDAADRGIVNRLQDGLPLVERPYATVAAELGLSEGELLYRLERLLEAGVLSRFGPMYHAERLGGGLTLAALEVPEADFERVTTAVNAFPEVAHNYRREHRLNMWFVLATETPERIGETIAAIEATTGLAVFNMPKQEEFHVRLHLPV</sequence>
<evidence type="ECO:0000256" key="3">
    <source>
        <dbReference type="ARBA" id="ARBA00023457"/>
    </source>
</evidence>
<name>A0ABS9APY7_9GAMM</name>
<accession>A0ABS9APY7</accession>
<gene>
    <name evidence="10" type="ORF">HOP59_06620</name>
</gene>
<dbReference type="InterPro" id="IPR019888">
    <property type="entry name" value="Tscrpt_reg_AsnC-like"/>
</dbReference>
<evidence type="ECO:0000256" key="6">
    <source>
        <dbReference type="ARBA" id="ARBA00045291"/>
    </source>
</evidence>
<evidence type="ECO:0000313" key="10">
    <source>
        <dbReference type="EMBL" id="MCE8023799.1"/>
    </source>
</evidence>